<feature type="domain" description="PDZ" evidence="2">
    <location>
        <begin position="129"/>
        <end position="208"/>
    </location>
</feature>
<comment type="similarity">
    <text evidence="1">Belongs to the peptidase S16 family.</text>
</comment>
<keyword evidence="1" id="KW-0378">Hydrolase</keyword>
<organism evidence="4 5">
    <name type="scientific">Corynebacterium pyruviciproducens</name>
    <dbReference type="NCBI Taxonomy" id="598660"/>
    <lineage>
        <taxon>Bacteria</taxon>
        <taxon>Bacillati</taxon>
        <taxon>Actinomycetota</taxon>
        <taxon>Actinomycetes</taxon>
        <taxon>Mycobacteriales</taxon>
        <taxon>Corynebacteriaceae</taxon>
        <taxon>Corynebacterium</taxon>
    </lineage>
</organism>
<dbReference type="Proteomes" id="UP000234560">
    <property type="component" value="Chromosome"/>
</dbReference>
<keyword evidence="1" id="KW-0645">Protease</keyword>
<feature type="domain" description="Lon proteolytic" evidence="3">
    <location>
        <begin position="245"/>
        <end position="344"/>
    </location>
</feature>
<name>A0AAF0YUD0_9CORY</name>
<comment type="catalytic activity">
    <reaction evidence="1">
        <text>Hydrolysis of proteins in presence of ATP.</text>
        <dbReference type="EC" id="3.4.21.53"/>
    </reaction>
</comment>
<dbReference type="Gene3D" id="2.30.42.10">
    <property type="match status" value="1"/>
</dbReference>
<dbReference type="PROSITE" id="PS50106">
    <property type="entry name" value="PDZ"/>
    <property type="match status" value="1"/>
</dbReference>
<reference evidence="4" key="2">
    <citation type="submission" date="2023-10" db="EMBL/GenBank/DDBJ databases">
        <authorList>
            <person name="Choi B."/>
        </authorList>
    </citation>
    <scope>NUCLEOTIDE SEQUENCE</scope>
    <source>
        <strain evidence="4">UMB0763</strain>
    </source>
</reference>
<sequence>MVVKNSSSTFRWGAVTVLVLLGLVVATSLPGVVGVTGLRLGVPFAAMGPGPSFDVLGTTEDGQDVVEIDGAPVDQTDGQLRMLTVSVYTDLGLGDAVSMWLRGDRELVPLNSVIPANTSQEDVAEANKQAFINSESSATLAALNFLGIPLETVIAEVMEGAPAEGHFEVDDVITLVDGHPVTVPSNVSEYVASRAVGDEVTFTVRRHSEEVTIPVTLGEKDGKPYVGILMKADPSGDMTVQYRLSDIGGSSAGMMFALGVIDKLDPGDTTKGVNIAGTGTIDPDGTVGPIGGIKHKMTAAEEVGAQLFLAPADNCDEVVTKDPGSMTVAKVSSLQDAVDAIDAYAAGQPVTSCTATDE</sequence>
<dbReference type="GO" id="GO:0004176">
    <property type="term" value="F:ATP-dependent peptidase activity"/>
    <property type="evidence" value="ECO:0007669"/>
    <property type="project" value="UniProtKB-UniRule"/>
</dbReference>
<evidence type="ECO:0000259" key="3">
    <source>
        <dbReference type="PROSITE" id="PS51786"/>
    </source>
</evidence>
<dbReference type="KEGG" id="cpyr:CYJ47_09075"/>
<protein>
    <recommendedName>
        <fullName evidence="1">endopeptidase La</fullName>
        <ecNumber evidence="1">3.4.21.53</ecNumber>
    </recommendedName>
</protein>
<gene>
    <name evidence="4" type="ORF">CYJ47_09075</name>
</gene>
<keyword evidence="1" id="KW-0720">Serine protease</keyword>
<evidence type="ECO:0000313" key="4">
    <source>
        <dbReference type="EMBL" id="WOT01418.1"/>
    </source>
</evidence>
<dbReference type="RefSeq" id="WP_101677884.1">
    <property type="nucleotide sequence ID" value="NZ_CAMIHY010000116.1"/>
</dbReference>
<dbReference type="PROSITE" id="PS51786">
    <property type="entry name" value="LON_PROTEOLYTIC"/>
    <property type="match status" value="1"/>
</dbReference>
<dbReference type="Pfam" id="PF05362">
    <property type="entry name" value="Lon_C"/>
    <property type="match status" value="1"/>
</dbReference>
<dbReference type="InterPro" id="IPR008269">
    <property type="entry name" value="Lon_proteolytic"/>
</dbReference>
<evidence type="ECO:0000256" key="1">
    <source>
        <dbReference type="PROSITE-ProRule" id="PRU01122"/>
    </source>
</evidence>
<dbReference type="EC" id="3.4.21.53" evidence="1"/>
<dbReference type="EMBL" id="CP136958">
    <property type="protein sequence ID" value="WOT01418.1"/>
    <property type="molecule type" value="Genomic_DNA"/>
</dbReference>
<dbReference type="AlphaFoldDB" id="A0AAF0YUD0"/>
<dbReference type="Gene3D" id="3.30.230.10">
    <property type="match status" value="1"/>
</dbReference>
<dbReference type="GO" id="GO:0006508">
    <property type="term" value="P:proteolysis"/>
    <property type="evidence" value="ECO:0007669"/>
    <property type="project" value="UniProtKB-KW"/>
</dbReference>
<evidence type="ECO:0000259" key="2">
    <source>
        <dbReference type="PROSITE" id="PS50106"/>
    </source>
</evidence>
<dbReference type="SUPFAM" id="SSF54211">
    <property type="entry name" value="Ribosomal protein S5 domain 2-like"/>
    <property type="match status" value="1"/>
</dbReference>
<feature type="active site" evidence="1">
    <location>
        <position position="251"/>
    </location>
</feature>
<dbReference type="GO" id="GO:0004252">
    <property type="term" value="F:serine-type endopeptidase activity"/>
    <property type="evidence" value="ECO:0007669"/>
    <property type="project" value="UniProtKB-UniRule"/>
</dbReference>
<dbReference type="InterPro" id="IPR014721">
    <property type="entry name" value="Ribsml_uS5_D2-typ_fold_subgr"/>
</dbReference>
<evidence type="ECO:0000313" key="5">
    <source>
        <dbReference type="Proteomes" id="UP000234560"/>
    </source>
</evidence>
<dbReference type="Pfam" id="PF13180">
    <property type="entry name" value="PDZ_2"/>
    <property type="match status" value="1"/>
</dbReference>
<dbReference type="InterPro" id="IPR036034">
    <property type="entry name" value="PDZ_sf"/>
</dbReference>
<dbReference type="InterPro" id="IPR001478">
    <property type="entry name" value="PDZ"/>
</dbReference>
<reference evidence="4" key="1">
    <citation type="submission" date="2017-12" db="EMBL/GenBank/DDBJ databases">
        <authorList>
            <person name="Thomas-White K."/>
            <person name="Wolfe A.J."/>
        </authorList>
    </citation>
    <scope>NUCLEOTIDE SEQUENCE</scope>
    <source>
        <strain evidence="4">UMB0763</strain>
    </source>
</reference>
<proteinExistence type="inferred from homology"/>
<accession>A0AAF0YUD0</accession>
<dbReference type="InterPro" id="IPR020568">
    <property type="entry name" value="Ribosomal_Su5_D2-typ_SF"/>
</dbReference>
<feature type="active site" evidence="1">
    <location>
        <position position="296"/>
    </location>
</feature>
<dbReference type="SUPFAM" id="SSF50156">
    <property type="entry name" value="PDZ domain-like"/>
    <property type="match status" value="1"/>
</dbReference>